<dbReference type="InterPro" id="IPR044145">
    <property type="entry name" value="IF2_II"/>
</dbReference>
<dbReference type="FunFam" id="3.40.50.300:FF:000019">
    <property type="entry name" value="Translation initiation factor IF-2"/>
    <property type="match status" value="1"/>
</dbReference>
<comment type="function">
    <text evidence="9">One of the essential components for the initiation of protein synthesis. Protects formylmethionyl-tRNA from spontaneous hydrolysis and promotes its binding to the 30S ribosomal subunits. Also involved in the hydrolysis of GTP during the formation of the 70S ribosomal complex.</text>
</comment>
<dbReference type="InterPro" id="IPR009000">
    <property type="entry name" value="Transl_B-barrel_sf"/>
</dbReference>
<dbReference type="SUPFAM" id="SSF52156">
    <property type="entry name" value="Initiation factor IF2/eIF5b, domain 3"/>
    <property type="match status" value="1"/>
</dbReference>
<dbReference type="NCBIfam" id="TIGR00231">
    <property type="entry name" value="small_GTP"/>
    <property type="match status" value="1"/>
</dbReference>
<dbReference type="AlphaFoldDB" id="A0A061B618"/>
<dbReference type="InterPro" id="IPR015760">
    <property type="entry name" value="TIF_IF2"/>
</dbReference>
<dbReference type="Gene3D" id="3.40.50.10050">
    <property type="entry name" value="Translation initiation factor IF- 2, domain 3"/>
    <property type="match status" value="1"/>
</dbReference>
<evidence type="ECO:0000313" key="15">
    <source>
        <dbReference type="Proteomes" id="UP000189513"/>
    </source>
</evidence>
<dbReference type="OrthoDB" id="361630at2759"/>
<comment type="similarity">
    <text evidence="2">Belongs to the TRAFAC class translation factor GTPase superfamily. Classic translation factor GTPase family. IF-2 subfamily.</text>
</comment>
<dbReference type="GO" id="GO:0005739">
    <property type="term" value="C:mitochondrion"/>
    <property type="evidence" value="ECO:0007669"/>
    <property type="project" value="UniProtKB-SubCell"/>
</dbReference>
<evidence type="ECO:0000256" key="4">
    <source>
        <dbReference type="ARBA" id="ARBA00022741"/>
    </source>
</evidence>
<evidence type="ECO:0000256" key="11">
    <source>
        <dbReference type="SAM" id="MobiDB-lite"/>
    </source>
</evidence>
<dbReference type="GO" id="GO:0003924">
    <property type="term" value="F:GTPase activity"/>
    <property type="evidence" value="ECO:0007669"/>
    <property type="project" value="InterPro"/>
</dbReference>
<keyword evidence="8" id="KW-0342">GTP-binding</keyword>
<dbReference type="InterPro" id="IPR000795">
    <property type="entry name" value="T_Tr_GTP-bd_dom"/>
</dbReference>
<dbReference type="CDD" id="cd03692">
    <property type="entry name" value="mtIF2_IVc"/>
    <property type="match status" value="1"/>
</dbReference>
<evidence type="ECO:0000256" key="8">
    <source>
        <dbReference type="ARBA" id="ARBA00023134"/>
    </source>
</evidence>
<dbReference type="PANTHER" id="PTHR43381">
    <property type="entry name" value="TRANSLATION INITIATION FACTOR IF-2-RELATED"/>
    <property type="match status" value="1"/>
</dbReference>
<dbReference type="EMBL" id="MPUK01000002">
    <property type="protein sequence ID" value="ONH69154.1"/>
    <property type="molecule type" value="Genomic_DNA"/>
</dbReference>
<proteinExistence type="inferred from homology"/>
<evidence type="ECO:0000256" key="9">
    <source>
        <dbReference type="ARBA" id="ARBA00025162"/>
    </source>
</evidence>
<dbReference type="OMA" id="TIVCYQI"/>
<name>A0A061B618_CYBFA</name>
<accession>A0A061B618</accession>
<dbReference type="GO" id="GO:0005525">
    <property type="term" value="F:GTP binding"/>
    <property type="evidence" value="ECO:0007669"/>
    <property type="project" value="UniProtKB-KW"/>
</dbReference>
<dbReference type="InterPro" id="IPR036925">
    <property type="entry name" value="TIF_IF2_dom3_sf"/>
</dbReference>
<dbReference type="Gene3D" id="3.40.50.300">
    <property type="entry name" value="P-loop containing nucleotide triphosphate hydrolases"/>
    <property type="match status" value="1"/>
</dbReference>
<dbReference type="SUPFAM" id="SSF50447">
    <property type="entry name" value="Translation proteins"/>
    <property type="match status" value="2"/>
</dbReference>
<dbReference type="Gene3D" id="2.40.30.10">
    <property type="entry name" value="Translation factors"/>
    <property type="match status" value="2"/>
</dbReference>
<dbReference type="PROSITE" id="PS51722">
    <property type="entry name" value="G_TR_2"/>
    <property type="match status" value="1"/>
</dbReference>
<dbReference type="InterPro" id="IPR006847">
    <property type="entry name" value="IF2_N"/>
</dbReference>
<dbReference type="InterPro" id="IPR005225">
    <property type="entry name" value="Small_GTP-bd"/>
</dbReference>
<evidence type="ECO:0000256" key="1">
    <source>
        <dbReference type="ARBA" id="ARBA00004173"/>
    </source>
</evidence>
<dbReference type="FunFam" id="3.40.50.10050:FF:000001">
    <property type="entry name" value="Translation initiation factor IF-2"/>
    <property type="match status" value="1"/>
</dbReference>
<dbReference type="EMBL" id="LK052903">
    <property type="protein sequence ID" value="CDR45401.1"/>
    <property type="molecule type" value="Genomic_DNA"/>
</dbReference>
<evidence type="ECO:0000313" key="13">
    <source>
        <dbReference type="EMBL" id="CDR45401.1"/>
    </source>
</evidence>
<dbReference type="CDD" id="cd03702">
    <property type="entry name" value="IF2_mtIF2_II"/>
    <property type="match status" value="1"/>
</dbReference>
<protein>
    <recommendedName>
        <fullName evidence="10">Translation initiation factor IF-2, mitochondrial</fullName>
    </recommendedName>
</protein>
<dbReference type="InterPro" id="IPR000178">
    <property type="entry name" value="TF_IF2_bacterial-like"/>
</dbReference>
<comment type="subcellular location">
    <subcellularLocation>
        <location evidence="1">Mitochondrion</location>
    </subcellularLocation>
</comment>
<reference evidence="13" key="1">
    <citation type="journal article" date="2014" name="Genome Announc.">
        <title>Genome sequence of the yeast Cyberlindnera fabianii (Hansenula fabianii).</title>
        <authorList>
            <person name="Freel K.C."/>
            <person name="Sarilar V."/>
            <person name="Neuveglise C."/>
            <person name="Devillers H."/>
            <person name="Friedrich A."/>
            <person name="Schacherer J."/>
        </authorList>
    </citation>
    <scope>NUCLEOTIDE SEQUENCE</scope>
    <source>
        <strain evidence="13">YJS4271</strain>
    </source>
</reference>
<feature type="region of interest" description="Disordered" evidence="11">
    <location>
        <begin position="119"/>
        <end position="139"/>
    </location>
</feature>
<reference evidence="14" key="3">
    <citation type="submission" date="2017-01" db="EMBL/GenBank/DDBJ databases">
        <authorList>
            <person name="Mah S.A."/>
            <person name="Swanson W.J."/>
            <person name="Moy G.W."/>
            <person name="Vacquier V.D."/>
        </authorList>
    </citation>
    <scope>NUCLEOTIDE SEQUENCE [LARGE SCALE GENOMIC DNA]</scope>
    <source>
        <strain evidence="14">65</strain>
    </source>
</reference>
<dbReference type="STRING" id="36022.A0A061B618"/>
<feature type="domain" description="Tr-type G" evidence="12">
    <location>
        <begin position="137"/>
        <end position="316"/>
    </location>
</feature>
<dbReference type="FunFam" id="2.40.30.10:FF:000126">
    <property type="entry name" value="Mitochondrial translation initiation factor"/>
    <property type="match status" value="1"/>
</dbReference>
<evidence type="ECO:0000256" key="6">
    <source>
        <dbReference type="ARBA" id="ARBA00022946"/>
    </source>
</evidence>
<evidence type="ECO:0000256" key="3">
    <source>
        <dbReference type="ARBA" id="ARBA00022540"/>
    </source>
</evidence>
<dbReference type="InterPro" id="IPR023115">
    <property type="entry name" value="TIF_IF2_dom3"/>
</dbReference>
<evidence type="ECO:0000256" key="10">
    <source>
        <dbReference type="ARBA" id="ARBA00044200"/>
    </source>
</evidence>
<evidence type="ECO:0000259" key="12">
    <source>
        <dbReference type="PROSITE" id="PS51722"/>
    </source>
</evidence>
<evidence type="ECO:0000256" key="5">
    <source>
        <dbReference type="ARBA" id="ARBA00022917"/>
    </source>
</evidence>
<dbReference type="Pfam" id="PF00009">
    <property type="entry name" value="GTP_EFTU"/>
    <property type="match status" value="1"/>
</dbReference>
<evidence type="ECO:0000313" key="14">
    <source>
        <dbReference type="EMBL" id="ONH69154.1"/>
    </source>
</evidence>
<dbReference type="SUPFAM" id="SSF52540">
    <property type="entry name" value="P-loop containing nucleoside triphosphate hydrolases"/>
    <property type="match status" value="1"/>
</dbReference>
<keyword evidence="5" id="KW-0648">Protein biosynthesis</keyword>
<organism evidence="13">
    <name type="scientific">Cyberlindnera fabianii</name>
    <name type="common">Yeast</name>
    <name type="synonym">Hansenula fabianii</name>
    <dbReference type="NCBI Taxonomy" id="36022"/>
    <lineage>
        <taxon>Eukaryota</taxon>
        <taxon>Fungi</taxon>
        <taxon>Dikarya</taxon>
        <taxon>Ascomycota</taxon>
        <taxon>Saccharomycotina</taxon>
        <taxon>Saccharomycetes</taxon>
        <taxon>Phaffomycetales</taxon>
        <taxon>Phaffomycetaceae</taxon>
        <taxon>Cyberlindnera</taxon>
    </lineage>
</organism>
<evidence type="ECO:0000256" key="2">
    <source>
        <dbReference type="ARBA" id="ARBA00007733"/>
    </source>
</evidence>
<keyword evidence="6" id="KW-0809">Transit peptide</keyword>
<dbReference type="GO" id="GO:0032543">
    <property type="term" value="P:mitochondrial translation"/>
    <property type="evidence" value="ECO:0007669"/>
    <property type="project" value="UniProtKB-ARBA"/>
</dbReference>
<dbReference type="Pfam" id="PF22042">
    <property type="entry name" value="EF-G_D2"/>
    <property type="match status" value="1"/>
</dbReference>
<evidence type="ECO:0000256" key="7">
    <source>
        <dbReference type="ARBA" id="ARBA00023128"/>
    </source>
</evidence>
<reference evidence="15" key="2">
    <citation type="journal article" date="2017" name="Genome Announc.">
        <title>Genome sequences of Cyberlindnera fabianii 65, Pichia kudriavzevii 129, and Saccharomyces cerevisiae 131 isolated from fermented masau fruits in Zimbabwe.</title>
        <authorList>
            <person name="van Rijswijck I.M.H."/>
            <person name="Derks M.F.L."/>
            <person name="Abee T."/>
            <person name="de Ridder D."/>
            <person name="Smid E.J."/>
        </authorList>
    </citation>
    <scope>NUCLEOTIDE SEQUENCE [LARGE SCALE GENOMIC DNA]</scope>
    <source>
        <strain evidence="15">65</strain>
    </source>
</reference>
<keyword evidence="3 14" id="KW-0396">Initiation factor</keyword>
<dbReference type="CDD" id="cd01887">
    <property type="entry name" value="IF2_eIF5B"/>
    <property type="match status" value="1"/>
</dbReference>
<dbReference type="VEuPathDB" id="FungiDB:BON22_1137"/>
<keyword evidence="15" id="KW-1185">Reference proteome</keyword>
<dbReference type="PANTHER" id="PTHR43381:SF20">
    <property type="entry name" value="TRANSLATION INITIATION FACTOR IF-2, MITOCHONDRIAL"/>
    <property type="match status" value="1"/>
</dbReference>
<dbReference type="InterPro" id="IPR027417">
    <property type="entry name" value="P-loop_NTPase"/>
</dbReference>
<gene>
    <name evidence="14" type="ORF">BON22_1137</name>
    <name evidence="13" type="ORF">CYFA0S_18e01002g</name>
</gene>
<dbReference type="Proteomes" id="UP000189513">
    <property type="component" value="Unassembled WGS sequence"/>
</dbReference>
<dbReference type="HAMAP" id="MF_00100_B">
    <property type="entry name" value="IF_2_B"/>
    <property type="match status" value="1"/>
</dbReference>
<sequence length="673" mass="74848">MLHVILRASRTLTVRSSAFCQCGPSLIARRSQKALLHSTSIKLAKKSSKRVEKKSLNLPRFTTVSSLANILGVRYERLSKRLEQMGFEDLTHNFILDHETAGLIADEYGYEVNFSEGKEGEDLVPSKTPEDTSSWKPRPPIVTIMGHVDHGKTTILDYLRKSSIVSQEHGGITQHIGAFSVKTPVSKKLITFLDTPGHAAFLKMRERGAFMTDIVVLVVAADDSVMPQTKEAIKHIKKSGVSVIVAVNKCDKENANPDKVIADLAANDIDVEDYGGETQTVRVSGLTGLNMEKLEESIITLSEVLDLRAPDKKVPAEGWIIESQSKKGMGPLATVLIRQGTLKKGDILVAGKTYCKVRAMKDETGKQVKQAGPATPVEIWGWKEVPEAGDDALQAKDEQQAKRVIETRLLREEREKQALDIEVMNKVRVEAKKEAQERERQEELRKYGLVEEDIEGGTEKEEQSSQINVKYIVRADVSGSAEAIVESIKDIGNEEVKLTVLSHSAGAPIESDLERAQISGATILLFNMNIPKDIDNKAAKMGVKIKTHNVIYHLIEDVTEELSSKLEPIIELKVRSEAEIKEIFEIKGPRKKIIKIAGSKVTSGAIEKSTPVRVMRDGEEVYRGKFETMKHLKDDVQEVKKGRECGLSFDGWSDFRPGDIVQNYDEHAIPRYL</sequence>
<dbReference type="Pfam" id="PF11987">
    <property type="entry name" value="IF-2"/>
    <property type="match status" value="1"/>
</dbReference>
<dbReference type="FunFam" id="2.40.30.10:FF:000008">
    <property type="entry name" value="Translation initiation factor IF-2"/>
    <property type="match status" value="1"/>
</dbReference>
<dbReference type="GO" id="GO:0003743">
    <property type="term" value="F:translation initiation factor activity"/>
    <property type="evidence" value="ECO:0007669"/>
    <property type="project" value="UniProtKB-KW"/>
</dbReference>
<dbReference type="Pfam" id="PF04760">
    <property type="entry name" value="IF2_N"/>
    <property type="match status" value="1"/>
</dbReference>
<keyword evidence="4" id="KW-0547">Nucleotide-binding</keyword>
<keyword evidence="7" id="KW-0496">Mitochondrion</keyword>
<dbReference type="InterPro" id="IPR053905">
    <property type="entry name" value="EF-G-like_DII"/>
</dbReference>